<dbReference type="PANTHER" id="PTHR30193:SF37">
    <property type="entry name" value="INNER MEMBRANE ABC TRANSPORTER PERMEASE PROTEIN YCJO"/>
    <property type="match status" value="1"/>
</dbReference>
<feature type="transmembrane region" description="Helical" evidence="7">
    <location>
        <begin position="131"/>
        <end position="152"/>
    </location>
</feature>
<keyword evidence="2 7" id="KW-0813">Transport</keyword>
<evidence type="ECO:0000256" key="3">
    <source>
        <dbReference type="ARBA" id="ARBA00022475"/>
    </source>
</evidence>
<evidence type="ECO:0000313" key="10">
    <source>
        <dbReference type="Proteomes" id="UP001220530"/>
    </source>
</evidence>
<comment type="similarity">
    <text evidence="7">Belongs to the binding-protein-dependent transport system permease family.</text>
</comment>
<keyword evidence="10" id="KW-1185">Reference proteome</keyword>
<evidence type="ECO:0000259" key="8">
    <source>
        <dbReference type="PROSITE" id="PS50928"/>
    </source>
</evidence>
<dbReference type="EMBL" id="CP118246">
    <property type="protein sequence ID" value="WDR03910.1"/>
    <property type="molecule type" value="Genomic_DNA"/>
</dbReference>
<name>A0ABY7YS84_9HYPH</name>
<dbReference type="InterPro" id="IPR035906">
    <property type="entry name" value="MetI-like_sf"/>
</dbReference>
<feature type="transmembrane region" description="Helical" evidence="7">
    <location>
        <begin position="290"/>
        <end position="312"/>
    </location>
</feature>
<feature type="transmembrane region" description="Helical" evidence="7">
    <location>
        <begin position="35"/>
        <end position="57"/>
    </location>
</feature>
<gene>
    <name evidence="9" type="ORF">PSQ19_07740</name>
</gene>
<keyword evidence="5 7" id="KW-1133">Transmembrane helix</keyword>
<comment type="subcellular location">
    <subcellularLocation>
        <location evidence="1 7">Cell membrane</location>
        <topology evidence="1 7">Multi-pass membrane protein</topology>
    </subcellularLocation>
</comment>
<dbReference type="InterPro" id="IPR000515">
    <property type="entry name" value="MetI-like"/>
</dbReference>
<evidence type="ECO:0000256" key="7">
    <source>
        <dbReference type="RuleBase" id="RU363032"/>
    </source>
</evidence>
<reference evidence="9 10" key="1">
    <citation type="submission" date="2023-02" db="EMBL/GenBank/DDBJ databases">
        <title>Devosia algicola sp. nov., isolated from the phycosphere of marine algae.</title>
        <authorList>
            <person name="Kim J.M."/>
            <person name="Lee J.K."/>
            <person name="Choi B.J."/>
            <person name="Bayburt H."/>
            <person name="Jeon C.O."/>
        </authorList>
    </citation>
    <scope>NUCLEOTIDE SEQUENCE [LARGE SCALE GENOMIC DNA]</scope>
    <source>
        <strain evidence="9 10">G20-9</strain>
    </source>
</reference>
<keyword evidence="4 7" id="KW-0812">Transmembrane</keyword>
<evidence type="ECO:0000256" key="1">
    <source>
        <dbReference type="ARBA" id="ARBA00004651"/>
    </source>
</evidence>
<feature type="transmembrane region" description="Helical" evidence="7">
    <location>
        <begin position="185"/>
        <end position="209"/>
    </location>
</feature>
<keyword evidence="3" id="KW-1003">Cell membrane</keyword>
<evidence type="ECO:0000256" key="6">
    <source>
        <dbReference type="ARBA" id="ARBA00023136"/>
    </source>
</evidence>
<feature type="transmembrane region" description="Helical" evidence="7">
    <location>
        <begin position="230"/>
        <end position="252"/>
    </location>
</feature>
<accession>A0ABY7YS84</accession>
<dbReference type="InterPro" id="IPR051393">
    <property type="entry name" value="ABC_transporter_permease"/>
</dbReference>
<evidence type="ECO:0000256" key="4">
    <source>
        <dbReference type="ARBA" id="ARBA00022692"/>
    </source>
</evidence>
<dbReference type="PANTHER" id="PTHR30193">
    <property type="entry name" value="ABC TRANSPORTER PERMEASE PROTEIN"/>
    <property type="match status" value="1"/>
</dbReference>
<sequence length="320" mass="35508">MTSNPQSIMASSRPLSTWDRINPARYIGELSETRFWMYLLLLPSALLIMGVVIYPTLYGFQLSFREMRLNRPDLGTDWVLLKHYQRMLSDQIFWISLRNTAVWVTAAVTIEFSVGLIAALALNRNLPGTKVLAVFILLPFFLPNVVAGHMWALMLDPRLGVINDLLVKVGLLGGYKAWFADPSTAMAAAIIVEAWHSFPFFTLLLLAGLKGIPTDLYKAADIDGAGSISQLRLITLPMLKTVIAAAVILRVIGLVNSPDLLLILTSGGPGRSTQVLSLYAFQTAYKDFNFGYAGALSVIMFILLMMFAWVYVRLSKVNQD</sequence>
<feature type="transmembrane region" description="Helical" evidence="7">
    <location>
        <begin position="101"/>
        <end position="122"/>
    </location>
</feature>
<dbReference type="RefSeq" id="WP_282220297.1">
    <property type="nucleotide sequence ID" value="NZ_CP118246.1"/>
</dbReference>
<dbReference type="PROSITE" id="PS50928">
    <property type="entry name" value="ABC_TM1"/>
    <property type="match status" value="1"/>
</dbReference>
<feature type="domain" description="ABC transmembrane type-1" evidence="8">
    <location>
        <begin position="97"/>
        <end position="311"/>
    </location>
</feature>
<keyword evidence="6 7" id="KW-0472">Membrane</keyword>
<proteinExistence type="inferred from homology"/>
<evidence type="ECO:0000313" key="9">
    <source>
        <dbReference type="EMBL" id="WDR03910.1"/>
    </source>
</evidence>
<organism evidence="9 10">
    <name type="scientific">Devosia algicola</name>
    <dbReference type="NCBI Taxonomy" id="3026418"/>
    <lineage>
        <taxon>Bacteria</taxon>
        <taxon>Pseudomonadati</taxon>
        <taxon>Pseudomonadota</taxon>
        <taxon>Alphaproteobacteria</taxon>
        <taxon>Hyphomicrobiales</taxon>
        <taxon>Devosiaceae</taxon>
        <taxon>Devosia</taxon>
    </lineage>
</organism>
<dbReference type="Gene3D" id="1.10.3720.10">
    <property type="entry name" value="MetI-like"/>
    <property type="match status" value="1"/>
</dbReference>
<dbReference type="CDD" id="cd06261">
    <property type="entry name" value="TM_PBP2"/>
    <property type="match status" value="1"/>
</dbReference>
<protein>
    <submittedName>
        <fullName evidence="9">Sugar ABC transporter permease</fullName>
    </submittedName>
</protein>
<evidence type="ECO:0000256" key="5">
    <source>
        <dbReference type="ARBA" id="ARBA00022989"/>
    </source>
</evidence>
<dbReference type="Proteomes" id="UP001220530">
    <property type="component" value="Chromosome"/>
</dbReference>
<dbReference type="SUPFAM" id="SSF161098">
    <property type="entry name" value="MetI-like"/>
    <property type="match status" value="1"/>
</dbReference>
<dbReference type="Pfam" id="PF00528">
    <property type="entry name" value="BPD_transp_1"/>
    <property type="match status" value="1"/>
</dbReference>
<evidence type="ECO:0000256" key="2">
    <source>
        <dbReference type="ARBA" id="ARBA00022448"/>
    </source>
</evidence>